<dbReference type="PANTHER" id="PTHR43163:SF6">
    <property type="entry name" value="DIPEPTIDE TRANSPORT SYSTEM PERMEASE PROTEIN DPPB-RELATED"/>
    <property type="match status" value="1"/>
</dbReference>
<dbReference type="PROSITE" id="PS50928">
    <property type="entry name" value="ABC_TM1"/>
    <property type="match status" value="1"/>
</dbReference>
<dbReference type="InterPro" id="IPR035906">
    <property type="entry name" value="MetI-like_sf"/>
</dbReference>
<dbReference type="SUPFAM" id="SSF161098">
    <property type="entry name" value="MetI-like"/>
    <property type="match status" value="1"/>
</dbReference>
<keyword evidence="3" id="KW-1003">Cell membrane</keyword>
<evidence type="ECO:0000256" key="2">
    <source>
        <dbReference type="ARBA" id="ARBA00022448"/>
    </source>
</evidence>
<keyword evidence="2 7" id="KW-0813">Transport</keyword>
<accession>A0A857JCF4</accession>
<dbReference type="InterPro" id="IPR045621">
    <property type="entry name" value="BPD_transp_1_N"/>
</dbReference>
<evidence type="ECO:0000259" key="8">
    <source>
        <dbReference type="PROSITE" id="PS50928"/>
    </source>
</evidence>
<dbReference type="Proteomes" id="UP000464787">
    <property type="component" value="Chromosome"/>
</dbReference>
<comment type="similarity">
    <text evidence="7">Belongs to the binding-protein-dependent transport system permease family.</text>
</comment>
<dbReference type="EMBL" id="CP047650">
    <property type="protein sequence ID" value="QHJ00643.1"/>
    <property type="molecule type" value="Genomic_DNA"/>
</dbReference>
<evidence type="ECO:0000256" key="4">
    <source>
        <dbReference type="ARBA" id="ARBA00022692"/>
    </source>
</evidence>
<dbReference type="KEGG" id="xyk:GT347_23250"/>
<evidence type="ECO:0000256" key="7">
    <source>
        <dbReference type="RuleBase" id="RU363032"/>
    </source>
</evidence>
<reference evidence="9 10" key="1">
    <citation type="submission" date="2020-01" db="EMBL/GenBank/DDBJ databases">
        <title>Genome sequencing of strain KACC 21265.</title>
        <authorList>
            <person name="Heo J."/>
            <person name="Kim S.-J."/>
            <person name="Kim J.-S."/>
            <person name="Hong S.-B."/>
            <person name="Kwon S.-W."/>
        </authorList>
    </citation>
    <scope>NUCLEOTIDE SEQUENCE [LARGE SCALE GENOMIC DNA]</scope>
    <source>
        <strain evidence="9 10">KACC 21265</strain>
    </source>
</reference>
<feature type="transmembrane region" description="Helical" evidence="7">
    <location>
        <begin position="95"/>
        <end position="122"/>
    </location>
</feature>
<sequence>MTAFIARRLLGLLVTLAAMAALVFWALDILPGNAAQMALGPDAAPEAVRALATQMGLDQPAWSRFLHWLLALLHGDLGTSASYGDPVSTLIAERLALTVPLALLAMLLTCVLALAVGVTAAARHRSGTDTTLMAITQIGVAVPNFWLAILLVLLFAVKLQWFSAGGFDGWDQGIAEGLRALWLPAVALAAVQAAILARFTRSAVLETLREDYVRTARAKGLSERAILWKHVLRNAAVPVVTVMGLQFAELLAGAIVVENVFTLPGLGRLVFQAIGNRDLPLVRGCVMLLATLVVLVNFAVDVLYAAIDPRLRGAAR</sequence>
<gene>
    <name evidence="9" type="ORF">GT347_23250</name>
</gene>
<name>A0A857JCF4_9BURK</name>
<evidence type="ECO:0000256" key="5">
    <source>
        <dbReference type="ARBA" id="ARBA00022989"/>
    </source>
</evidence>
<feature type="transmembrane region" description="Helical" evidence="7">
    <location>
        <begin position="134"/>
        <end position="161"/>
    </location>
</feature>
<evidence type="ECO:0000313" key="9">
    <source>
        <dbReference type="EMBL" id="QHJ00643.1"/>
    </source>
</evidence>
<protein>
    <submittedName>
        <fullName evidence="9">ABC transporter permease subunit</fullName>
    </submittedName>
</protein>
<dbReference type="Gene3D" id="1.10.3720.10">
    <property type="entry name" value="MetI-like"/>
    <property type="match status" value="1"/>
</dbReference>
<keyword evidence="6 7" id="KW-0472">Membrane</keyword>
<dbReference type="AlphaFoldDB" id="A0A857JCF4"/>
<evidence type="ECO:0000256" key="6">
    <source>
        <dbReference type="ARBA" id="ARBA00023136"/>
    </source>
</evidence>
<comment type="subcellular location">
    <subcellularLocation>
        <location evidence="1 7">Cell membrane</location>
        <topology evidence="1 7">Multi-pass membrane protein</topology>
    </subcellularLocation>
</comment>
<keyword evidence="10" id="KW-1185">Reference proteome</keyword>
<feature type="transmembrane region" description="Helical" evidence="7">
    <location>
        <begin position="281"/>
        <end position="307"/>
    </location>
</feature>
<evidence type="ECO:0000256" key="1">
    <source>
        <dbReference type="ARBA" id="ARBA00004651"/>
    </source>
</evidence>
<dbReference type="GO" id="GO:0071916">
    <property type="term" value="F:dipeptide transmembrane transporter activity"/>
    <property type="evidence" value="ECO:0007669"/>
    <property type="project" value="TreeGrafter"/>
</dbReference>
<feature type="domain" description="ABC transmembrane type-1" evidence="8">
    <location>
        <begin position="95"/>
        <end position="304"/>
    </location>
</feature>
<dbReference type="CDD" id="cd06261">
    <property type="entry name" value="TM_PBP2"/>
    <property type="match status" value="1"/>
</dbReference>
<organism evidence="9 10">
    <name type="scientific">Xylophilus rhododendri</name>
    <dbReference type="NCBI Taxonomy" id="2697032"/>
    <lineage>
        <taxon>Bacteria</taxon>
        <taxon>Pseudomonadati</taxon>
        <taxon>Pseudomonadota</taxon>
        <taxon>Betaproteobacteria</taxon>
        <taxon>Burkholderiales</taxon>
        <taxon>Xylophilus</taxon>
    </lineage>
</organism>
<dbReference type="PANTHER" id="PTHR43163">
    <property type="entry name" value="DIPEPTIDE TRANSPORT SYSTEM PERMEASE PROTEIN DPPB-RELATED"/>
    <property type="match status" value="1"/>
</dbReference>
<dbReference type="InterPro" id="IPR000515">
    <property type="entry name" value="MetI-like"/>
</dbReference>
<feature type="transmembrane region" description="Helical" evidence="7">
    <location>
        <begin position="235"/>
        <end position="261"/>
    </location>
</feature>
<feature type="transmembrane region" description="Helical" evidence="7">
    <location>
        <begin position="181"/>
        <end position="199"/>
    </location>
</feature>
<dbReference type="Pfam" id="PF00528">
    <property type="entry name" value="BPD_transp_1"/>
    <property type="match status" value="1"/>
</dbReference>
<dbReference type="RefSeq" id="WP_160554452.1">
    <property type="nucleotide sequence ID" value="NZ_CP047650.1"/>
</dbReference>
<dbReference type="Pfam" id="PF19300">
    <property type="entry name" value="BPD_transp_1_N"/>
    <property type="match status" value="1"/>
</dbReference>
<dbReference type="GO" id="GO:0005886">
    <property type="term" value="C:plasma membrane"/>
    <property type="evidence" value="ECO:0007669"/>
    <property type="project" value="UniProtKB-SubCell"/>
</dbReference>
<keyword evidence="4 7" id="KW-0812">Transmembrane</keyword>
<evidence type="ECO:0000313" key="10">
    <source>
        <dbReference type="Proteomes" id="UP000464787"/>
    </source>
</evidence>
<proteinExistence type="inferred from homology"/>
<evidence type="ECO:0000256" key="3">
    <source>
        <dbReference type="ARBA" id="ARBA00022475"/>
    </source>
</evidence>
<keyword evidence="5 7" id="KW-1133">Transmembrane helix</keyword>